<dbReference type="SUPFAM" id="SSF52113">
    <property type="entry name" value="BRCT domain"/>
    <property type="match status" value="1"/>
</dbReference>
<evidence type="ECO:0000256" key="5">
    <source>
        <dbReference type="ARBA" id="ARBA00022705"/>
    </source>
</evidence>
<dbReference type="CDD" id="cd00114">
    <property type="entry name" value="LIGANc"/>
    <property type="match status" value="1"/>
</dbReference>
<dbReference type="GO" id="GO:0005829">
    <property type="term" value="C:cytosol"/>
    <property type="evidence" value="ECO:0007669"/>
    <property type="project" value="TreeGrafter"/>
</dbReference>
<dbReference type="FunFam" id="2.40.50.140:FF:000012">
    <property type="entry name" value="DNA ligase"/>
    <property type="match status" value="1"/>
</dbReference>
<dbReference type="Pfam" id="PF14520">
    <property type="entry name" value="HHH_5"/>
    <property type="match status" value="1"/>
</dbReference>
<dbReference type="KEGG" id="eha:Ethha_1040"/>
<protein>
    <recommendedName>
        <fullName evidence="3 15">DNA ligase</fullName>
        <ecNumber evidence="2 15">6.5.1.2</ecNumber>
    </recommendedName>
    <alternativeName>
        <fullName evidence="15">Polydeoxyribonucleotide synthase [NAD(+)]</fullName>
    </alternativeName>
</protein>
<gene>
    <name evidence="15" type="primary">ligA</name>
    <name evidence="18" type="ordered locus">Ethha_1040</name>
</gene>
<keyword evidence="5 15" id="KW-0235">DNA replication</keyword>
<dbReference type="InterPro" id="IPR010994">
    <property type="entry name" value="RuvA_2-like"/>
</dbReference>
<accession>E6U493</accession>
<dbReference type="FunFam" id="3.40.50.10190:FF:000054">
    <property type="entry name" value="DNA ligase"/>
    <property type="match status" value="1"/>
</dbReference>
<dbReference type="NCBIfam" id="TIGR00575">
    <property type="entry name" value="dnlj"/>
    <property type="match status" value="1"/>
</dbReference>
<dbReference type="PIRSF" id="PIRSF001604">
    <property type="entry name" value="LigA"/>
    <property type="match status" value="1"/>
</dbReference>
<dbReference type="SUPFAM" id="SSF56091">
    <property type="entry name" value="DNA ligase/mRNA capping enzyme, catalytic domain"/>
    <property type="match status" value="1"/>
</dbReference>
<feature type="binding site" evidence="15">
    <location>
        <position position="420"/>
    </location>
    <ligand>
        <name>Zn(2+)</name>
        <dbReference type="ChEBI" id="CHEBI:29105"/>
    </ligand>
</feature>
<dbReference type="Pfam" id="PF22745">
    <property type="entry name" value="Nlig-Ia"/>
    <property type="match status" value="1"/>
</dbReference>
<dbReference type="eggNOG" id="COG0272">
    <property type="taxonomic scope" value="Bacteria"/>
</dbReference>
<feature type="binding site" evidence="15">
    <location>
        <begin position="31"/>
        <end position="35"/>
    </location>
    <ligand>
        <name>NAD(+)</name>
        <dbReference type="ChEBI" id="CHEBI:57540"/>
    </ligand>
</feature>
<dbReference type="FunFam" id="1.10.150.20:FF:000006">
    <property type="entry name" value="DNA ligase"/>
    <property type="match status" value="1"/>
</dbReference>
<evidence type="ECO:0000256" key="2">
    <source>
        <dbReference type="ARBA" id="ARBA00012722"/>
    </source>
</evidence>
<dbReference type="Proteomes" id="UP000001551">
    <property type="component" value="Chromosome"/>
</dbReference>
<dbReference type="EC" id="6.5.1.2" evidence="2 15"/>
<evidence type="ECO:0000256" key="16">
    <source>
        <dbReference type="RuleBase" id="RU000618"/>
    </source>
</evidence>
<feature type="binding site" evidence="15">
    <location>
        <position position="397"/>
    </location>
    <ligand>
        <name>Zn(2+)</name>
        <dbReference type="ChEBI" id="CHEBI:29105"/>
    </ligand>
</feature>
<dbReference type="InterPro" id="IPR018239">
    <property type="entry name" value="DNA_ligase_AS"/>
</dbReference>
<comment type="similarity">
    <text evidence="14 15">Belongs to the NAD-dependent DNA ligase family. LigA subfamily.</text>
</comment>
<feature type="domain" description="BRCT" evidence="17">
    <location>
        <begin position="578"/>
        <end position="661"/>
    </location>
</feature>
<dbReference type="InterPro" id="IPR004150">
    <property type="entry name" value="NAD_DNA_ligase_OB"/>
</dbReference>
<comment type="cofactor">
    <cofactor evidence="15">
        <name>Mg(2+)</name>
        <dbReference type="ChEBI" id="CHEBI:18420"/>
    </cofactor>
    <cofactor evidence="15">
        <name>Mn(2+)</name>
        <dbReference type="ChEBI" id="CHEBI:29035"/>
    </cofactor>
</comment>
<dbReference type="InterPro" id="IPR036420">
    <property type="entry name" value="BRCT_dom_sf"/>
</dbReference>
<dbReference type="Pfam" id="PF00533">
    <property type="entry name" value="BRCT"/>
    <property type="match status" value="1"/>
</dbReference>
<evidence type="ECO:0000259" key="17">
    <source>
        <dbReference type="PROSITE" id="PS50172"/>
    </source>
</evidence>
<dbReference type="InterPro" id="IPR004149">
    <property type="entry name" value="Znf_DNAligase_C4"/>
</dbReference>
<evidence type="ECO:0000313" key="18">
    <source>
        <dbReference type="EMBL" id="ADU26593.1"/>
    </source>
</evidence>
<keyword evidence="9 15" id="KW-0460">Magnesium</keyword>
<feature type="binding site" evidence="15">
    <location>
        <position position="109"/>
    </location>
    <ligand>
        <name>NAD(+)</name>
        <dbReference type="ChEBI" id="CHEBI:57540"/>
    </ligand>
</feature>
<keyword evidence="10 15" id="KW-0520">NAD</keyword>
<keyword evidence="8 15" id="KW-0862">Zinc</keyword>
<dbReference type="InterPro" id="IPR033136">
    <property type="entry name" value="DNA_ligase_CS"/>
</dbReference>
<dbReference type="GO" id="GO:0006260">
    <property type="term" value="P:DNA replication"/>
    <property type="evidence" value="ECO:0007669"/>
    <property type="project" value="UniProtKB-KW"/>
</dbReference>
<sequence length="661" mass="72121">MDAAARAKELRKALSRHNYLYYVLDAPEIEDFEYDRMLRELEELEAAHPEIVTPDSPTQRVGGEAVGQFEPVRHEVPMESLQDVFSVEEVRAFDERMHAALSTVRYAVEPKIDGLSVALEYRNGLFVRGSTRGDGVTGEDVTANLRTVRSIPLRLSRPLPFLEVRGEVFMPVAKFEALVRAQELREEKLFKNPRNAAAGSLRQKNPKITSARGLDIFVFNIQRIEGATVESHLAGHALLKELGFKVVAHTACDTLEKTETEITRIGESRGSLPYGIDGAVVKVDDFTARRMLGSTAKFPRWAVAFKFPPEEKRTGLLSIDINVGRTGALTPTAVLEPVLLAGSTVARASLHNEDFIREKDIRIGDTVVVRKAGDIIPEIVSVAEHGGGKPYRMPTACPSCGAPVAREKDEAVLRCQNPDCPAQLLRHLIHFASRDAMDIEGMGPALVESLVGEGLVRSIADVYDLNAEAVAKLERMGKKSAENLIAAIETSKRAGLARLLYALGVRQVGQKAAGLIAARFGSMERLFSATEDELCAIDEIGGIIAENVVRFFALEDTARLVERLRAAGVDLTAREQEVADTRLSGQIFVLTGTLSKYSREEAKKRIEALGGKVTGSVSKKTSYVVAGEEAGSKLDKALALGVPVLDEAAFEQLLGISETEE</sequence>
<dbReference type="SMART" id="SM00278">
    <property type="entry name" value="HhH1"/>
    <property type="match status" value="4"/>
</dbReference>
<dbReference type="SUPFAM" id="SSF47781">
    <property type="entry name" value="RuvA domain 2-like"/>
    <property type="match status" value="1"/>
</dbReference>
<dbReference type="InterPro" id="IPR003583">
    <property type="entry name" value="Hlx-hairpin-Hlx_DNA-bd_motif"/>
</dbReference>
<dbReference type="AlphaFoldDB" id="E6U493"/>
<evidence type="ECO:0000256" key="13">
    <source>
        <dbReference type="ARBA" id="ARBA00034005"/>
    </source>
</evidence>
<dbReference type="InterPro" id="IPR001679">
    <property type="entry name" value="DNA_ligase"/>
</dbReference>
<evidence type="ECO:0000256" key="15">
    <source>
        <dbReference type="HAMAP-Rule" id="MF_01588"/>
    </source>
</evidence>
<feature type="binding site" evidence="15">
    <location>
        <position position="400"/>
    </location>
    <ligand>
        <name>Zn(2+)</name>
        <dbReference type="ChEBI" id="CHEBI:29105"/>
    </ligand>
</feature>
<evidence type="ECO:0000256" key="1">
    <source>
        <dbReference type="ARBA" id="ARBA00004067"/>
    </source>
</evidence>
<feature type="binding site" evidence="15">
    <location>
        <position position="132"/>
    </location>
    <ligand>
        <name>NAD(+)</name>
        <dbReference type="ChEBI" id="CHEBI:57540"/>
    </ligand>
</feature>
<dbReference type="GO" id="GO:0003677">
    <property type="term" value="F:DNA binding"/>
    <property type="evidence" value="ECO:0007669"/>
    <property type="project" value="InterPro"/>
</dbReference>
<dbReference type="HOGENOM" id="CLU_007764_2_1_9"/>
<keyword evidence="19" id="KW-1185">Reference proteome</keyword>
<dbReference type="Pfam" id="PF03119">
    <property type="entry name" value="DNA_ligase_ZBD"/>
    <property type="match status" value="1"/>
</dbReference>
<feature type="binding site" evidence="15">
    <location>
        <position position="167"/>
    </location>
    <ligand>
        <name>NAD(+)</name>
        <dbReference type="ChEBI" id="CHEBI:57540"/>
    </ligand>
</feature>
<feature type="binding site" evidence="15">
    <location>
        <position position="306"/>
    </location>
    <ligand>
        <name>NAD(+)</name>
        <dbReference type="ChEBI" id="CHEBI:57540"/>
    </ligand>
</feature>
<dbReference type="SMART" id="SM00292">
    <property type="entry name" value="BRCT"/>
    <property type="match status" value="1"/>
</dbReference>
<keyword evidence="11 15" id="KW-0234">DNA repair</keyword>
<dbReference type="Pfam" id="PF01653">
    <property type="entry name" value="DNA_ligase_aden"/>
    <property type="match status" value="1"/>
</dbReference>
<dbReference type="SUPFAM" id="SSF50249">
    <property type="entry name" value="Nucleic acid-binding proteins"/>
    <property type="match status" value="1"/>
</dbReference>
<dbReference type="InterPro" id="IPR001357">
    <property type="entry name" value="BRCT_dom"/>
</dbReference>
<keyword evidence="6 15" id="KW-0479">Metal-binding</keyword>
<reference evidence="18 19" key="1">
    <citation type="submission" date="2010-12" db="EMBL/GenBank/DDBJ databases">
        <title>Complete sequence of Ethanoligenens harbinense YUAN-3.</title>
        <authorList>
            <person name="Lucas S."/>
            <person name="Copeland A."/>
            <person name="Lapidus A."/>
            <person name="Cheng J.-F."/>
            <person name="Bruce D."/>
            <person name="Goodwin L."/>
            <person name="Pitluck S."/>
            <person name="Chertkov O."/>
            <person name="Misra M."/>
            <person name="Detter J.C."/>
            <person name="Han C."/>
            <person name="Tapia R."/>
            <person name="Land M."/>
            <person name="Hauser L."/>
            <person name="Jeffries C."/>
            <person name="Kyrpides N."/>
            <person name="Ivanova N."/>
            <person name="Mikhailova N."/>
            <person name="Wang A."/>
            <person name="Mouttaki H."/>
            <person name="He Z."/>
            <person name="Zhou J."/>
            <person name="Hemme C.L."/>
            <person name="Woyke T."/>
        </authorList>
    </citation>
    <scope>NUCLEOTIDE SEQUENCE [LARGE SCALE GENOMIC DNA]</scope>
    <source>
        <strain evidence="19">DSM 18485 / JCM 12961 / CGMCC 1.5033 / YUAN-3</strain>
    </source>
</reference>
<dbReference type="GO" id="GO:0006281">
    <property type="term" value="P:DNA repair"/>
    <property type="evidence" value="ECO:0007669"/>
    <property type="project" value="UniProtKB-KW"/>
</dbReference>
<dbReference type="FunFam" id="1.10.287.610:FF:000002">
    <property type="entry name" value="DNA ligase"/>
    <property type="match status" value="1"/>
</dbReference>
<evidence type="ECO:0000256" key="4">
    <source>
        <dbReference type="ARBA" id="ARBA00022598"/>
    </source>
</evidence>
<dbReference type="PANTHER" id="PTHR23389:SF9">
    <property type="entry name" value="DNA LIGASE"/>
    <property type="match status" value="1"/>
</dbReference>
<evidence type="ECO:0000256" key="14">
    <source>
        <dbReference type="ARBA" id="ARBA00060881"/>
    </source>
</evidence>
<dbReference type="FunFam" id="1.10.150.20:FF:000007">
    <property type="entry name" value="DNA ligase"/>
    <property type="match status" value="1"/>
</dbReference>
<keyword evidence="4 15" id="KW-0436">Ligase</keyword>
<dbReference type="PROSITE" id="PS01055">
    <property type="entry name" value="DNA_LIGASE_N1"/>
    <property type="match status" value="1"/>
</dbReference>
<dbReference type="Gene3D" id="3.30.470.30">
    <property type="entry name" value="DNA ligase/mRNA capping enzyme"/>
    <property type="match status" value="1"/>
</dbReference>
<keyword evidence="12 15" id="KW-0464">Manganese</keyword>
<name>E6U493_ETHHY</name>
<dbReference type="InterPro" id="IPR041663">
    <property type="entry name" value="DisA/LigA_HHH"/>
</dbReference>
<dbReference type="STRING" id="663278.Ethha_1040"/>
<evidence type="ECO:0000256" key="9">
    <source>
        <dbReference type="ARBA" id="ARBA00022842"/>
    </source>
</evidence>
<evidence type="ECO:0000256" key="10">
    <source>
        <dbReference type="ARBA" id="ARBA00023027"/>
    </source>
</evidence>
<evidence type="ECO:0000256" key="11">
    <source>
        <dbReference type="ARBA" id="ARBA00023204"/>
    </source>
</evidence>
<feature type="binding site" evidence="15">
    <location>
        <position position="415"/>
    </location>
    <ligand>
        <name>Zn(2+)</name>
        <dbReference type="ChEBI" id="CHEBI:29105"/>
    </ligand>
</feature>
<dbReference type="InterPro" id="IPR013839">
    <property type="entry name" value="DNAligase_adenylation"/>
</dbReference>
<evidence type="ECO:0000256" key="8">
    <source>
        <dbReference type="ARBA" id="ARBA00022833"/>
    </source>
</evidence>
<evidence type="ECO:0000313" key="19">
    <source>
        <dbReference type="Proteomes" id="UP000001551"/>
    </source>
</evidence>
<comment type="function">
    <text evidence="1 15">DNA ligase that catalyzes the formation of phosphodiester linkages between 5'-phosphoryl and 3'-hydroxyl groups in double-stranded DNA using NAD as a coenzyme and as the energy source for the reaction. It is essential for DNA replication and repair of damaged DNA.</text>
</comment>
<dbReference type="PROSITE" id="PS01056">
    <property type="entry name" value="DNA_LIGASE_N2"/>
    <property type="match status" value="1"/>
</dbReference>
<dbReference type="GO" id="GO:0046872">
    <property type="term" value="F:metal ion binding"/>
    <property type="evidence" value="ECO:0007669"/>
    <property type="project" value="UniProtKB-KW"/>
</dbReference>
<dbReference type="NCBIfam" id="NF005932">
    <property type="entry name" value="PRK07956.1"/>
    <property type="match status" value="1"/>
</dbReference>
<comment type="catalytic activity">
    <reaction evidence="13 15 16">
        <text>NAD(+) + (deoxyribonucleotide)n-3'-hydroxyl + 5'-phospho-(deoxyribonucleotide)m = (deoxyribonucleotide)n+m + AMP + beta-nicotinamide D-nucleotide.</text>
        <dbReference type="EC" id="6.5.1.2"/>
    </reaction>
</comment>
<evidence type="ECO:0000256" key="7">
    <source>
        <dbReference type="ARBA" id="ARBA00022763"/>
    </source>
</evidence>
<dbReference type="GO" id="GO:0003911">
    <property type="term" value="F:DNA ligase (NAD+) activity"/>
    <property type="evidence" value="ECO:0007669"/>
    <property type="project" value="UniProtKB-UniRule"/>
</dbReference>
<dbReference type="Pfam" id="PF12826">
    <property type="entry name" value="HHH_2"/>
    <property type="match status" value="1"/>
</dbReference>
<dbReference type="EMBL" id="CP002400">
    <property type="protein sequence ID" value="ADU26593.1"/>
    <property type="molecule type" value="Genomic_DNA"/>
</dbReference>
<dbReference type="Gene3D" id="1.10.150.20">
    <property type="entry name" value="5' to 3' exonuclease, C-terminal subdomain"/>
    <property type="match status" value="2"/>
</dbReference>
<evidence type="ECO:0000256" key="6">
    <source>
        <dbReference type="ARBA" id="ARBA00022723"/>
    </source>
</evidence>
<proteinExistence type="inferred from homology"/>
<organism evidence="18 19">
    <name type="scientific">Ethanoligenens harbinense (strain DSM 18485 / JCM 12961 / CGMCC 1.5033 / YUAN-3)</name>
    <dbReference type="NCBI Taxonomy" id="663278"/>
    <lineage>
        <taxon>Bacteria</taxon>
        <taxon>Bacillati</taxon>
        <taxon>Bacillota</taxon>
        <taxon>Clostridia</taxon>
        <taxon>Eubacteriales</taxon>
        <taxon>Oscillospiraceae</taxon>
        <taxon>Ethanoligenens</taxon>
    </lineage>
</organism>
<dbReference type="InterPro" id="IPR013840">
    <property type="entry name" value="DNAligase_N"/>
</dbReference>
<dbReference type="PANTHER" id="PTHR23389">
    <property type="entry name" value="CHROMOSOME TRANSMISSION FIDELITY FACTOR 18"/>
    <property type="match status" value="1"/>
</dbReference>
<dbReference type="Pfam" id="PF03120">
    <property type="entry name" value="OB_DNA_ligase"/>
    <property type="match status" value="1"/>
</dbReference>
<dbReference type="RefSeq" id="WP_013484954.1">
    <property type="nucleotide sequence ID" value="NC_014828.1"/>
</dbReference>
<dbReference type="Gene3D" id="1.10.287.610">
    <property type="entry name" value="Helix hairpin bin"/>
    <property type="match status" value="1"/>
</dbReference>
<keyword evidence="7 15" id="KW-0227">DNA damage</keyword>
<dbReference type="CDD" id="cd17748">
    <property type="entry name" value="BRCT_DNA_ligase_like"/>
    <property type="match status" value="1"/>
</dbReference>
<dbReference type="Gene3D" id="6.20.10.30">
    <property type="match status" value="1"/>
</dbReference>
<dbReference type="SMART" id="SM00532">
    <property type="entry name" value="LIGANc"/>
    <property type="match status" value="1"/>
</dbReference>
<feature type="active site" description="N6-AMP-lysine intermediate" evidence="15">
    <location>
        <position position="111"/>
    </location>
</feature>
<dbReference type="Gene3D" id="3.40.50.10190">
    <property type="entry name" value="BRCT domain"/>
    <property type="match status" value="1"/>
</dbReference>
<feature type="binding site" evidence="15">
    <location>
        <position position="282"/>
    </location>
    <ligand>
        <name>NAD(+)</name>
        <dbReference type="ChEBI" id="CHEBI:57540"/>
    </ligand>
</feature>
<evidence type="ECO:0000256" key="3">
    <source>
        <dbReference type="ARBA" id="ARBA00013308"/>
    </source>
</evidence>
<dbReference type="InterPro" id="IPR012340">
    <property type="entry name" value="NA-bd_OB-fold"/>
</dbReference>
<evidence type="ECO:0000256" key="12">
    <source>
        <dbReference type="ARBA" id="ARBA00023211"/>
    </source>
</evidence>
<feature type="binding site" evidence="15">
    <location>
        <begin position="80"/>
        <end position="81"/>
    </location>
    <ligand>
        <name>NAD(+)</name>
        <dbReference type="ChEBI" id="CHEBI:57540"/>
    </ligand>
</feature>
<dbReference type="PROSITE" id="PS50172">
    <property type="entry name" value="BRCT"/>
    <property type="match status" value="1"/>
</dbReference>
<dbReference type="HAMAP" id="MF_01588">
    <property type="entry name" value="DNA_ligase_A"/>
    <property type="match status" value="1"/>
</dbReference>
<dbReference type="Gene3D" id="2.40.50.140">
    <property type="entry name" value="Nucleic acid-binding proteins"/>
    <property type="match status" value="1"/>
</dbReference>